<dbReference type="EMBL" id="RXIC02000023">
    <property type="protein sequence ID" value="KAB1212405.1"/>
    <property type="molecule type" value="Genomic_DNA"/>
</dbReference>
<gene>
    <name evidence="9" type="ORF">CJ030_MR5G020688</name>
</gene>
<evidence type="ECO:0000256" key="5">
    <source>
        <dbReference type="ARBA" id="ARBA00022801"/>
    </source>
</evidence>
<evidence type="ECO:0000256" key="6">
    <source>
        <dbReference type="ARBA" id="ARBA00022842"/>
    </source>
</evidence>
<dbReference type="PROSITE" id="PS50011">
    <property type="entry name" value="PROTEIN_KINASE_DOM"/>
    <property type="match status" value="1"/>
</dbReference>
<dbReference type="GO" id="GO:0006796">
    <property type="term" value="P:phosphate-containing compound metabolic process"/>
    <property type="evidence" value="ECO:0007669"/>
    <property type="project" value="InterPro"/>
</dbReference>
<dbReference type="Proteomes" id="UP000516437">
    <property type="component" value="Chromosome 5"/>
</dbReference>
<keyword evidence="4" id="KW-0479">Metal-binding</keyword>
<name>A0A6A1VII5_9ROSI</name>
<keyword evidence="5" id="KW-0378">Hydrolase</keyword>
<comment type="similarity">
    <text evidence="2">Belongs to the PPase family.</text>
</comment>
<dbReference type="Gene3D" id="1.10.510.10">
    <property type="entry name" value="Transferase(Phosphotransferase) domain 1"/>
    <property type="match status" value="1"/>
</dbReference>
<comment type="catalytic activity">
    <reaction evidence="7">
        <text>diphosphate + H2O = 2 phosphate + H(+)</text>
        <dbReference type="Rhea" id="RHEA:24576"/>
        <dbReference type="ChEBI" id="CHEBI:15377"/>
        <dbReference type="ChEBI" id="CHEBI:15378"/>
        <dbReference type="ChEBI" id="CHEBI:33019"/>
        <dbReference type="ChEBI" id="CHEBI:43474"/>
        <dbReference type="EC" id="3.6.1.1"/>
    </reaction>
</comment>
<comment type="caution">
    <text evidence="9">The sequence shown here is derived from an EMBL/GenBank/DDBJ whole genome shotgun (WGS) entry which is preliminary data.</text>
</comment>
<dbReference type="Pfam" id="PF00069">
    <property type="entry name" value="Pkinase"/>
    <property type="match status" value="1"/>
</dbReference>
<dbReference type="SUPFAM" id="SSF56112">
    <property type="entry name" value="Protein kinase-like (PK-like)"/>
    <property type="match status" value="1"/>
</dbReference>
<organism evidence="9 10">
    <name type="scientific">Morella rubra</name>
    <name type="common">Chinese bayberry</name>
    <dbReference type="NCBI Taxonomy" id="262757"/>
    <lineage>
        <taxon>Eukaryota</taxon>
        <taxon>Viridiplantae</taxon>
        <taxon>Streptophyta</taxon>
        <taxon>Embryophyta</taxon>
        <taxon>Tracheophyta</taxon>
        <taxon>Spermatophyta</taxon>
        <taxon>Magnoliopsida</taxon>
        <taxon>eudicotyledons</taxon>
        <taxon>Gunneridae</taxon>
        <taxon>Pentapetalae</taxon>
        <taxon>rosids</taxon>
        <taxon>fabids</taxon>
        <taxon>Fagales</taxon>
        <taxon>Myricaceae</taxon>
        <taxon>Morella</taxon>
    </lineage>
</organism>
<feature type="domain" description="Protein kinase" evidence="8">
    <location>
        <begin position="1"/>
        <end position="318"/>
    </location>
</feature>
<evidence type="ECO:0000256" key="4">
    <source>
        <dbReference type="ARBA" id="ARBA00022723"/>
    </source>
</evidence>
<evidence type="ECO:0000256" key="3">
    <source>
        <dbReference type="ARBA" id="ARBA00012146"/>
    </source>
</evidence>
<keyword evidence="10" id="KW-1185">Reference proteome</keyword>
<dbReference type="InterPro" id="IPR036649">
    <property type="entry name" value="Pyrophosphatase_sf"/>
</dbReference>
<reference evidence="9 10" key="1">
    <citation type="journal article" date="2019" name="Plant Biotechnol. J.">
        <title>The red bayberry genome and genetic basis of sex determination.</title>
        <authorList>
            <person name="Jia H.M."/>
            <person name="Jia H.J."/>
            <person name="Cai Q.L."/>
            <person name="Wang Y."/>
            <person name="Zhao H.B."/>
            <person name="Yang W.F."/>
            <person name="Wang G.Y."/>
            <person name="Li Y.H."/>
            <person name="Zhan D.L."/>
            <person name="Shen Y.T."/>
            <person name="Niu Q.F."/>
            <person name="Chang L."/>
            <person name="Qiu J."/>
            <person name="Zhao L."/>
            <person name="Xie H.B."/>
            <person name="Fu W.Y."/>
            <person name="Jin J."/>
            <person name="Li X.W."/>
            <person name="Jiao Y."/>
            <person name="Zhou C.C."/>
            <person name="Tu T."/>
            <person name="Chai C.Y."/>
            <person name="Gao J.L."/>
            <person name="Fan L.J."/>
            <person name="van de Weg E."/>
            <person name="Wang J.Y."/>
            <person name="Gao Z.S."/>
        </authorList>
    </citation>
    <scope>NUCLEOTIDE SEQUENCE [LARGE SCALE GENOMIC DNA]</scope>
    <source>
        <tissue evidence="9">Leaves</tissue>
    </source>
</reference>
<evidence type="ECO:0000259" key="8">
    <source>
        <dbReference type="PROSITE" id="PS50011"/>
    </source>
</evidence>
<dbReference type="GO" id="GO:0005524">
    <property type="term" value="F:ATP binding"/>
    <property type="evidence" value="ECO:0007669"/>
    <property type="project" value="InterPro"/>
</dbReference>
<dbReference type="GO" id="GO:0000287">
    <property type="term" value="F:magnesium ion binding"/>
    <property type="evidence" value="ECO:0007669"/>
    <property type="project" value="InterPro"/>
</dbReference>
<dbReference type="PANTHER" id="PTHR10286">
    <property type="entry name" value="INORGANIC PYROPHOSPHATASE"/>
    <property type="match status" value="1"/>
</dbReference>
<dbReference type="Pfam" id="PF00719">
    <property type="entry name" value="Pyrophosphatase"/>
    <property type="match status" value="1"/>
</dbReference>
<dbReference type="AlphaFoldDB" id="A0A6A1VII5"/>
<evidence type="ECO:0000256" key="2">
    <source>
        <dbReference type="ARBA" id="ARBA00006220"/>
    </source>
</evidence>
<evidence type="ECO:0000313" key="10">
    <source>
        <dbReference type="Proteomes" id="UP000516437"/>
    </source>
</evidence>
<comment type="cofactor">
    <cofactor evidence="1">
        <name>Mg(2+)</name>
        <dbReference type="ChEBI" id="CHEBI:18420"/>
    </cofactor>
</comment>
<dbReference type="SUPFAM" id="SSF50324">
    <property type="entry name" value="Inorganic pyrophosphatase"/>
    <property type="match status" value="1"/>
</dbReference>
<protein>
    <recommendedName>
        <fullName evidence="3">inorganic diphosphatase</fullName>
        <ecNumber evidence="3">3.6.1.1</ecNumber>
    </recommendedName>
</protein>
<dbReference type="EC" id="3.6.1.1" evidence="3"/>
<dbReference type="InterPro" id="IPR008162">
    <property type="entry name" value="Pyrophosphatase"/>
</dbReference>
<dbReference type="Gene3D" id="3.90.80.10">
    <property type="entry name" value="Inorganic pyrophosphatase"/>
    <property type="match status" value="1"/>
</dbReference>
<dbReference type="InterPro" id="IPR011009">
    <property type="entry name" value="Kinase-like_dom_sf"/>
</dbReference>
<dbReference type="PROSITE" id="PS00387">
    <property type="entry name" value="PPASE"/>
    <property type="match status" value="1"/>
</dbReference>
<dbReference type="OrthoDB" id="1608002at2759"/>
<dbReference type="CDD" id="cd00412">
    <property type="entry name" value="pyrophosphatase"/>
    <property type="match status" value="1"/>
</dbReference>
<keyword evidence="6" id="KW-0460">Magnesium</keyword>
<dbReference type="GO" id="GO:0004672">
    <property type="term" value="F:protein kinase activity"/>
    <property type="evidence" value="ECO:0007669"/>
    <property type="project" value="InterPro"/>
</dbReference>
<evidence type="ECO:0000313" key="9">
    <source>
        <dbReference type="EMBL" id="KAB1212405.1"/>
    </source>
</evidence>
<evidence type="ECO:0000256" key="1">
    <source>
        <dbReference type="ARBA" id="ARBA00001946"/>
    </source>
</evidence>
<accession>A0A6A1VII5</accession>
<proteinExistence type="inferred from homology"/>
<dbReference type="GO" id="GO:0004427">
    <property type="term" value="F:inorganic diphosphate phosphatase activity"/>
    <property type="evidence" value="ECO:0007669"/>
    <property type="project" value="UniProtKB-EC"/>
</dbReference>
<evidence type="ECO:0000256" key="7">
    <source>
        <dbReference type="ARBA" id="ARBA00047820"/>
    </source>
</evidence>
<dbReference type="GO" id="GO:0005737">
    <property type="term" value="C:cytoplasm"/>
    <property type="evidence" value="ECO:0007669"/>
    <property type="project" value="InterPro"/>
</dbReference>
<sequence>MGLVKKFKKAIEILKGSKVNYELGKKTGLIKVDRVLSSVVYSHNYGFIPRTLCEDNDPLDVLILMQEPVLPGCFLRARAIRLITMIDQRDDKIIAVCADDPVYKHYADIKDLYLIAFLRSAASAASLKTIKKMRTKRLQSMASYHQQVLSKPSNARYVNHTAKVPDFGASSLVPLDQIQLTQGTLGYLDPEYFHTSQLTEKSDVCSFGVVLAELLMGKKTLSFDGPERGKSSNILCFCCKRATSTILEGKIMKVYNIGELKEVANLAKRCVRLKREDRLTMKEVAKRCLRLKREDRPTMKEVAMELEELRVIEKHPWRKPADLSTEENEYLLNSSACAFSIDIGNGCSSTSITAGYKSMTKQLLKALDDGR</sequence>
<dbReference type="InterPro" id="IPR000719">
    <property type="entry name" value="Prot_kinase_dom"/>
</dbReference>